<dbReference type="InterPro" id="IPR051127">
    <property type="entry name" value="Fungal_SecMet_Regulators"/>
</dbReference>
<reference evidence="9" key="1">
    <citation type="submission" date="2019-04" db="EMBL/GenBank/DDBJ databases">
        <title>Friends and foes A comparative genomics studyof 23 Aspergillus species from section Flavi.</title>
        <authorList>
            <consortium name="DOE Joint Genome Institute"/>
            <person name="Kjaerbolling I."/>
            <person name="Vesth T."/>
            <person name="Frisvad J.C."/>
            <person name="Nybo J.L."/>
            <person name="Theobald S."/>
            <person name="Kildgaard S."/>
            <person name="Isbrandt T."/>
            <person name="Kuo A."/>
            <person name="Sato A."/>
            <person name="Lyhne E.K."/>
            <person name="Kogle M.E."/>
            <person name="Wiebenga A."/>
            <person name="Kun R.S."/>
            <person name="Lubbers R.J."/>
            <person name="Makela M.R."/>
            <person name="Barry K."/>
            <person name="Chovatia M."/>
            <person name="Clum A."/>
            <person name="Daum C."/>
            <person name="Haridas S."/>
            <person name="He G."/>
            <person name="LaButti K."/>
            <person name="Lipzen A."/>
            <person name="Mondo S."/>
            <person name="Riley R."/>
            <person name="Salamov A."/>
            <person name="Simmons B.A."/>
            <person name="Magnuson J.K."/>
            <person name="Henrissat B."/>
            <person name="Mortensen U.H."/>
            <person name="Larsen T.O."/>
            <person name="Devries R.P."/>
            <person name="Grigoriev I.V."/>
            <person name="Machida M."/>
            <person name="Baker S.E."/>
            <person name="Andersen M.R."/>
        </authorList>
    </citation>
    <scope>NUCLEOTIDE SEQUENCE [LARGE SCALE GENOMIC DNA]</scope>
    <source>
        <strain evidence="9">CBS 130017</strain>
    </source>
</reference>
<evidence type="ECO:0000313" key="8">
    <source>
        <dbReference type="EMBL" id="KAE8332314.1"/>
    </source>
</evidence>
<feature type="region of interest" description="Disordered" evidence="6">
    <location>
        <begin position="87"/>
        <end position="114"/>
    </location>
</feature>
<dbReference type="EMBL" id="ML741766">
    <property type="protein sequence ID" value="KAE8332314.1"/>
    <property type="molecule type" value="Genomic_DNA"/>
</dbReference>
<dbReference type="GO" id="GO:0005634">
    <property type="term" value="C:nucleus"/>
    <property type="evidence" value="ECO:0007669"/>
    <property type="project" value="TreeGrafter"/>
</dbReference>
<dbReference type="InterPro" id="IPR036864">
    <property type="entry name" value="Zn2-C6_fun-type_DNA-bd_sf"/>
</dbReference>
<dbReference type="GO" id="GO:0000981">
    <property type="term" value="F:DNA-binding transcription factor activity, RNA polymerase II-specific"/>
    <property type="evidence" value="ECO:0007669"/>
    <property type="project" value="InterPro"/>
</dbReference>
<evidence type="ECO:0000313" key="9">
    <source>
        <dbReference type="Proteomes" id="UP000325945"/>
    </source>
</evidence>
<keyword evidence="9" id="KW-1185">Reference proteome</keyword>
<protein>
    <submittedName>
        <fullName evidence="8">Fungal-specific transcription factor domain-containing protein</fullName>
    </submittedName>
</protein>
<evidence type="ECO:0000259" key="7">
    <source>
        <dbReference type="PROSITE" id="PS50048"/>
    </source>
</evidence>
<dbReference type="SMART" id="SM00906">
    <property type="entry name" value="Fungal_trans"/>
    <property type="match status" value="1"/>
</dbReference>
<evidence type="ECO:0000256" key="6">
    <source>
        <dbReference type="SAM" id="MobiDB-lite"/>
    </source>
</evidence>
<dbReference type="PANTHER" id="PTHR47424:SF3">
    <property type="entry name" value="REGULATORY PROTEIN GAL4"/>
    <property type="match status" value="1"/>
</dbReference>
<keyword evidence="5" id="KW-0539">Nucleus</keyword>
<keyword evidence="2" id="KW-0805">Transcription regulation</keyword>
<dbReference type="SMART" id="SM00066">
    <property type="entry name" value="GAL4"/>
    <property type="match status" value="1"/>
</dbReference>
<dbReference type="InterPro" id="IPR007219">
    <property type="entry name" value="XnlR_reg_dom"/>
</dbReference>
<dbReference type="CDD" id="cd12148">
    <property type="entry name" value="fungal_TF_MHR"/>
    <property type="match status" value="1"/>
</dbReference>
<keyword evidence="1" id="KW-0479">Metal-binding</keyword>
<dbReference type="GO" id="GO:0000435">
    <property type="term" value="P:positive regulation of transcription from RNA polymerase II promoter by galactose"/>
    <property type="evidence" value="ECO:0007669"/>
    <property type="project" value="TreeGrafter"/>
</dbReference>
<keyword evidence="3" id="KW-0238">DNA-binding</keyword>
<evidence type="ECO:0000256" key="4">
    <source>
        <dbReference type="ARBA" id="ARBA00023163"/>
    </source>
</evidence>
<dbReference type="InterPro" id="IPR001138">
    <property type="entry name" value="Zn2Cys6_DnaBD"/>
</dbReference>
<sequence>MSPAESACDRKRRRIAVACNECRERKRKCDGVKPVCGACAKRPSPRCVWDEGRNAKGWNHSYVESLRGRIQELEEGQAMANALHFDHSSSARQASQGKHAAQQLPTEETDGLGLHTPQQSMTSPEMVAMSEVTTMPAPGVDELPSYSAFRGHTGPIQSGTLDRGSVVVDDDSDDESAIDAMCVFGSFDDRGRRGSDFFGPASTISFLSHARRAMGQNESGPGPCRSRSGLPRILRHESTGVGGRSLSPVRVRSKTRNSHAEYQFSIPPRDRADALLDSYWTYVHSLYPYLHRPSFTQKYLTLWSAAPDRLSSKTLKSPQSQSYYSNIDEKLFHCLLNLAFALGSQFGPTTDDGDRSQLGLTFFERAKALMDFDLFVQSNIYLVQMLVLMGQYLQSTDMASACWAMVGLAIRTAQGIGLHHEPEYCDQGCCSKTKLSELETEMRRRAWTGCILLDRVCSMTFGRPLMIHPGISQRCVLPSAIDDGLLGQDPGTLTAQPADIPSLTEFYVQCIQLQNLLGEILDTLYYGSTDKGSGKLDVNFNFIEASTAHNKLNDGGLQVLLRLDKSLSSWCQKLPAHLKAKNYNFTALEGSRRFGPDTPTFNRQAIILHARYLHVRLFMFRLVLSAALFHSSNQDTASEPNHSMESAIRQDILDKGVKLSVSSAYDLVELITANLHVHNDILPPYWHNIFYMHSCAIVFLICHLCCLSRIQDTNVLTTGWNKCLSFFRSYRLRSRSAKRCLRIMEAVRGNPFPSQNNTDPVNLCDNSSGRCQNVSFPHEAEYSRQPFEQAMPFDQTTASWIRDPTEINWLSIFPFVEGLNDGYSGLGEFDLEQDVMSERL</sequence>
<name>A0A5N6XGD1_9EURO</name>
<feature type="domain" description="Zn(2)-C6 fungal-type" evidence="7">
    <location>
        <begin position="18"/>
        <end position="49"/>
    </location>
</feature>
<dbReference type="GO" id="GO:0000978">
    <property type="term" value="F:RNA polymerase II cis-regulatory region sequence-specific DNA binding"/>
    <property type="evidence" value="ECO:0007669"/>
    <property type="project" value="TreeGrafter"/>
</dbReference>
<evidence type="ECO:0000256" key="5">
    <source>
        <dbReference type="ARBA" id="ARBA00023242"/>
    </source>
</evidence>
<dbReference type="SUPFAM" id="SSF57701">
    <property type="entry name" value="Zn2/Cys6 DNA-binding domain"/>
    <property type="match status" value="1"/>
</dbReference>
<dbReference type="Gene3D" id="4.10.240.10">
    <property type="entry name" value="Zn(2)-C6 fungal-type DNA-binding domain"/>
    <property type="match status" value="1"/>
</dbReference>
<keyword evidence="4" id="KW-0804">Transcription</keyword>
<dbReference type="PROSITE" id="PS50048">
    <property type="entry name" value="ZN2_CY6_FUNGAL_2"/>
    <property type="match status" value="1"/>
</dbReference>
<dbReference type="Proteomes" id="UP000325945">
    <property type="component" value="Unassembled WGS sequence"/>
</dbReference>
<evidence type="ECO:0000256" key="1">
    <source>
        <dbReference type="ARBA" id="ARBA00022723"/>
    </source>
</evidence>
<evidence type="ECO:0000256" key="2">
    <source>
        <dbReference type="ARBA" id="ARBA00023015"/>
    </source>
</evidence>
<proteinExistence type="predicted"/>
<dbReference type="AlphaFoldDB" id="A0A5N6XGD1"/>
<dbReference type="PANTHER" id="PTHR47424">
    <property type="entry name" value="REGULATORY PROTEIN GAL4"/>
    <property type="match status" value="1"/>
</dbReference>
<accession>A0A5N6XGD1</accession>
<organism evidence="8 9">
    <name type="scientific">Aspergillus sergii</name>
    <dbReference type="NCBI Taxonomy" id="1034303"/>
    <lineage>
        <taxon>Eukaryota</taxon>
        <taxon>Fungi</taxon>
        <taxon>Dikarya</taxon>
        <taxon>Ascomycota</taxon>
        <taxon>Pezizomycotina</taxon>
        <taxon>Eurotiomycetes</taxon>
        <taxon>Eurotiomycetidae</taxon>
        <taxon>Eurotiales</taxon>
        <taxon>Aspergillaceae</taxon>
        <taxon>Aspergillus</taxon>
        <taxon>Aspergillus subgen. Circumdati</taxon>
    </lineage>
</organism>
<evidence type="ECO:0000256" key="3">
    <source>
        <dbReference type="ARBA" id="ARBA00023125"/>
    </source>
</evidence>
<dbReference type="CDD" id="cd00067">
    <property type="entry name" value="GAL4"/>
    <property type="match status" value="1"/>
</dbReference>
<dbReference type="PROSITE" id="PS00463">
    <property type="entry name" value="ZN2_CY6_FUNGAL_1"/>
    <property type="match status" value="1"/>
</dbReference>
<dbReference type="GO" id="GO:0008270">
    <property type="term" value="F:zinc ion binding"/>
    <property type="evidence" value="ECO:0007669"/>
    <property type="project" value="InterPro"/>
</dbReference>
<dbReference type="GO" id="GO:0006351">
    <property type="term" value="P:DNA-templated transcription"/>
    <property type="evidence" value="ECO:0007669"/>
    <property type="project" value="InterPro"/>
</dbReference>
<dbReference type="Pfam" id="PF04082">
    <property type="entry name" value="Fungal_trans"/>
    <property type="match status" value="1"/>
</dbReference>
<dbReference type="Pfam" id="PF00172">
    <property type="entry name" value="Zn_clus"/>
    <property type="match status" value="1"/>
</dbReference>
<gene>
    <name evidence="8" type="ORF">BDV39DRAFT_200462</name>
</gene>